<dbReference type="PANTHER" id="PTHR30451:SF5">
    <property type="entry name" value="SLR0019 PROTEIN"/>
    <property type="match status" value="1"/>
</dbReference>
<dbReference type="InterPro" id="IPR000015">
    <property type="entry name" value="Fimb_usher"/>
</dbReference>
<comment type="caution">
    <text evidence="2">The sequence shown here is derived from an EMBL/GenBank/DDBJ whole genome shotgun (WGS) entry which is preliminary data.</text>
</comment>
<protein>
    <recommendedName>
        <fullName evidence="4">Fimbrial biogenesis outer membrane usher protein</fullName>
    </recommendedName>
</protein>
<dbReference type="Proteomes" id="UP001424459">
    <property type="component" value="Unassembled WGS sequence"/>
</dbReference>
<evidence type="ECO:0008006" key="4">
    <source>
        <dbReference type="Google" id="ProtNLM"/>
    </source>
</evidence>
<accession>A0ABP7U1K7</accession>
<sequence>MPGPAPSRARRAAGLLLAGSALLGVPGGALAQDAAAPIGPNPAAIASTTGKLNTTGRPIDLVVPLRERVPLGQVAIRIAPDDSVTVSVADLAAALGRAATPAFLDKIRAVPASDGYATLGAVEAAGLKLAFDPAALDLAASFDASGRPDRTLGLGFARDGVGVLPDTSPSFAAYLSYQGSLDWITRGSDRGLRRPIANFDLNGRLFNLVSFENQFTYDGNRAPSFSRFASRLIYDRPDSSLRFQGGDLFSIPQVFQDQPELAGIGVTKLLREFRPDRVYTASAGRRITLNDPATVTVIVNGAPSQTLRLDPGNYNLEDLPLTGGANNVQLLIEDPAGGRRLVTFDFFLDSELLAKGIDEYDAKLGIRSDYDNGRRRYFGNQPLVTGFYRRGLSEQLTAGANIQATQRRQQVGAEAILGTPVGLFTANASVSHLRDFGSGYAARLQYRYSSPLAQELGARRIDLFAEHRSVNFGGVETERPGNSTAWFFSGRYSQPVSRRLSFGLGADYQIGRRGAPNRYAVRGSAGYSFANGMQINASAGFEQRAGAVFGATFFWRRTRNTLVTAQYDSRLDDARVGYFYSPQRAIDAIAWNIEASRTNGISGLNGTAVWRTNRGDLELSQRTALFGGVSQNRTVQTSARARGTIAFADGQFALGRYLTDSFAIIAPHRSLKGAQVVVGSRVSEQVEARSGTLGPALVAISSYSPRAVYFNVPDAPDGYSIGEGNESIYAWLHSGHRVVVGSDYNVTVIGTLVDARGDPVALAAGSARRTDIADGPTVPIFTNREGKLGASGLSPGRWQIAAGANLYDLVIPEKADSFVDLATLRPTGRREKRP</sequence>
<reference evidence="3" key="1">
    <citation type="journal article" date="2019" name="Int. J. Syst. Evol. Microbiol.">
        <title>The Global Catalogue of Microorganisms (GCM) 10K type strain sequencing project: providing services to taxonomists for standard genome sequencing and annotation.</title>
        <authorList>
            <consortium name="The Broad Institute Genomics Platform"/>
            <consortium name="The Broad Institute Genome Sequencing Center for Infectious Disease"/>
            <person name="Wu L."/>
            <person name="Ma J."/>
        </authorList>
    </citation>
    <scope>NUCLEOTIDE SEQUENCE [LARGE SCALE GENOMIC DNA]</scope>
    <source>
        <strain evidence="3">JCM 17564</strain>
    </source>
</reference>
<gene>
    <name evidence="2" type="ORF">GCM10022281_13180</name>
</gene>
<feature type="chain" id="PRO_5046534629" description="Fimbrial biogenesis outer membrane usher protein" evidence="1">
    <location>
        <begin position="32"/>
        <end position="834"/>
    </location>
</feature>
<dbReference type="EMBL" id="BAABBR010000001">
    <property type="protein sequence ID" value="GAA4034428.1"/>
    <property type="molecule type" value="Genomic_DNA"/>
</dbReference>
<organism evidence="2 3">
    <name type="scientific">Sphingomonas rosea</name>
    <dbReference type="NCBI Taxonomy" id="335605"/>
    <lineage>
        <taxon>Bacteria</taxon>
        <taxon>Pseudomonadati</taxon>
        <taxon>Pseudomonadota</taxon>
        <taxon>Alphaproteobacteria</taxon>
        <taxon>Sphingomonadales</taxon>
        <taxon>Sphingomonadaceae</taxon>
        <taxon>Sphingomonas</taxon>
    </lineage>
</organism>
<dbReference type="PANTHER" id="PTHR30451">
    <property type="entry name" value="OUTER MEMBRANE USHER PROTEIN"/>
    <property type="match status" value="1"/>
</dbReference>
<proteinExistence type="predicted"/>
<dbReference type="Gene3D" id="2.60.40.3110">
    <property type="match status" value="1"/>
</dbReference>
<evidence type="ECO:0000313" key="2">
    <source>
        <dbReference type="EMBL" id="GAA4034428.1"/>
    </source>
</evidence>
<keyword evidence="1" id="KW-0732">Signal</keyword>
<feature type="signal peptide" evidence="1">
    <location>
        <begin position="1"/>
        <end position="31"/>
    </location>
</feature>
<name>A0ABP7U1K7_9SPHN</name>
<dbReference type="RefSeq" id="WP_344696236.1">
    <property type="nucleotide sequence ID" value="NZ_BAABBR010000001.1"/>
</dbReference>
<keyword evidence="3" id="KW-1185">Reference proteome</keyword>
<evidence type="ECO:0000256" key="1">
    <source>
        <dbReference type="SAM" id="SignalP"/>
    </source>
</evidence>
<evidence type="ECO:0000313" key="3">
    <source>
        <dbReference type="Proteomes" id="UP001424459"/>
    </source>
</evidence>